<organism evidence="1 2">
    <name type="scientific">Bacillus safensis</name>
    <dbReference type="NCBI Taxonomy" id="561879"/>
    <lineage>
        <taxon>Bacteria</taxon>
        <taxon>Bacillati</taxon>
        <taxon>Bacillota</taxon>
        <taxon>Bacilli</taxon>
        <taxon>Bacillales</taxon>
        <taxon>Bacillaceae</taxon>
        <taxon>Bacillus</taxon>
    </lineage>
</organism>
<protein>
    <submittedName>
        <fullName evidence="1">Uncharacterized protein</fullName>
    </submittedName>
</protein>
<dbReference type="EMBL" id="AP021906">
    <property type="protein sequence ID" value="BBP92111.1"/>
    <property type="molecule type" value="Genomic_DNA"/>
</dbReference>
<dbReference type="AlphaFoldDB" id="A0A5S9MGM5"/>
<evidence type="ECO:0000313" key="1">
    <source>
        <dbReference type="EMBL" id="BBP92111.1"/>
    </source>
</evidence>
<gene>
    <name evidence="1" type="ORF">BsIDN1_57290</name>
</gene>
<accession>A0A5S9MGM5</accession>
<evidence type="ECO:0000313" key="2">
    <source>
        <dbReference type="Proteomes" id="UP000464658"/>
    </source>
</evidence>
<sequence>MLVDSEDELFDIEKFPAYHELPNEAIQQQSVYQVLDGHTHLSILLEVGKWIGRTIQVWNHSI</sequence>
<reference evidence="1 2" key="1">
    <citation type="submission" date="2019-12" db="EMBL/GenBank/DDBJ databases">
        <title>Full genome sequence of a Bacillus safensis strain isolated from commercially available natto in Indonesia.</title>
        <authorList>
            <person name="Yoshida M."/>
            <person name="Uomi M."/>
            <person name="Waturangi D."/>
            <person name="Ekaputri J.J."/>
            <person name="Setiamarga D.H.E."/>
        </authorList>
    </citation>
    <scope>NUCLEOTIDE SEQUENCE [LARGE SCALE GENOMIC DNA]</scope>
    <source>
        <strain evidence="1 2">IDN1</strain>
    </source>
</reference>
<proteinExistence type="predicted"/>
<dbReference type="Proteomes" id="UP000464658">
    <property type="component" value="Chromosome"/>
</dbReference>
<name>A0A5S9MGM5_BACIA</name>